<evidence type="ECO:0000313" key="5">
    <source>
        <dbReference type="Proteomes" id="UP001476282"/>
    </source>
</evidence>
<dbReference type="PANTHER" id="PTHR43695">
    <property type="entry name" value="PUTATIVE (AFU_ORTHOLOGUE AFUA_2G17250)-RELATED"/>
    <property type="match status" value="1"/>
</dbReference>
<reference evidence="4 5" key="1">
    <citation type="submission" date="2024-02" db="EMBL/GenBank/DDBJ databases">
        <title>Haloferula sargassicola NBRC 104335.</title>
        <authorList>
            <person name="Ichikawa N."/>
            <person name="Katano-Makiyama Y."/>
            <person name="Hidaka K."/>
        </authorList>
    </citation>
    <scope>NUCLEOTIDE SEQUENCE [LARGE SCALE GENOMIC DNA]</scope>
    <source>
        <strain evidence="4 5">NBRC 104335</strain>
    </source>
</reference>
<dbReference type="InterPro" id="IPR013830">
    <property type="entry name" value="SGNH_hydro"/>
</dbReference>
<gene>
    <name evidence="4" type="ORF">Hsar01_02587</name>
</gene>
<protein>
    <recommendedName>
        <fullName evidence="3">SGNH hydrolase-type esterase domain-containing protein</fullName>
    </recommendedName>
</protein>
<comment type="caution">
    <text evidence="4">The sequence shown here is derived from an EMBL/GenBank/DDBJ whole genome shotgun (WGS) entry which is preliminary data.</text>
</comment>
<feature type="domain" description="SGNH hydrolase-type esterase" evidence="3">
    <location>
        <begin position="69"/>
        <end position="246"/>
    </location>
</feature>
<dbReference type="CDD" id="cd01821">
    <property type="entry name" value="Rhamnogalacturan_acetylesterase_like"/>
    <property type="match status" value="1"/>
</dbReference>
<dbReference type="SUPFAM" id="SSF52266">
    <property type="entry name" value="SGNH hydrolase"/>
    <property type="match status" value="1"/>
</dbReference>
<dbReference type="EMBL" id="BAABRI010000014">
    <property type="protein sequence ID" value="GAA5483357.1"/>
    <property type="molecule type" value="Genomic_DNA"/>
</dbReference>
<keyword evidence="2" id="KW-0378">Hydrolase</keyword>
<dbReference type="Gene3D" id="3.40.50.1110">
    <property type="entry name" value="SGNH hydrolase"/>
    <property type="match status" value="1"/>
</dbReference>
<dbReference type="Pfam" id="PF13472">
    <property type="entry name" value="Lipase_GDSL_2"/>
    <property type="match status" value="1"/>
</dbReference>
<evidence type="ECO:0000256" key="1">
    <source>
        <dbReference type="ARBA" id="ARBA00008668"/>
    </source>
</evidence>
<proteinExistence type="inferred from homology"/>
<dbReference type="RefSeq" id="WP_353567468.1">
    <property type="nucleotide sequence ID" value="NZ_BAABRI010000014.1"/>
</dbReference>
<accession>A0ABP9UPJ4</accession>
<dbReference type="InterPro" id="IPR037459">
    <property type="entry name" value="RhgT-like"/>
</dbReference>
<dbReference type="PANTHER" id="PTHR43695:SF1">
    <property type="entry name" value="RHAMNOGALACTURONAN ACETYLESTERASE"/>
    <property type="match status" value="1"/>
</dbReference>
<dbReference type="InterPro" id="IPR036514">
    <property type="entry name" value="SGNH_hydro_sf"/>
</dbReference>
<organism evidence="4 5">
    <name type="scientific">Haloferula sargassicola</name>
    <dbReference type="NCBI Taxonomy" id="490096"/>
    <lineage>
        <taxon>Bacteria</taxon>
        <taxon>Pseudomonadati</taxon>
        <taxon>Verrucomicrobiota</taxon>
        <taxon>Verrucomicrobiia</taxon>
        <taxon>Verrucomicrobiales</taxon>
        <taxon>Verrucomicrobiaceae</taxon>
        <taxon>Haloferula</taxon>
    </lineage>
</organism>
<evidence type="ECO:0000259" key="3">
    <source>
        <dbReference type="Pfam" id="PF13472"/>
    </source>
</evidence>
<dbReference type="Proteomes" id="UP001476282">
    <property type="component" value="Unassembled WGS sequence"/>
</dbReference>
<name>A0ABP9UPJ4_9BACT</name>
<evidence type="ECO:0000313" key="4">
    <source>
        <dbReference type="EMBL" id="GAA5483357.1"/>
    </source>
</evidence>
<sequence>MIARLLPHAGRGWLYATALFALMSLASAQGIARPKLKIDDIPRETQAGEGPGRYVPPVPARKNLPTLWLIGDSTVRNGSKGDNGPEGQWGWGAPITAYFDLKKINVVNRALGGTSSRSFYHDRWEDVRKRIKEGDIVMMQFGANDHGGAKGKGALDGVGNETEMNGDEEVHSFGWYLRRYVEDTRTQGGKPVVCSLTPRKSWAADGRFRRGGGHAEWAWQAAKETNAAFVPLNEIIARRYEKLRERKVDALYVPSPAETLHTGWDGAVVNAECVIAGLKALDEDPLADFYSKRAGAIRAWKQR</sequence>
<keyword evidence="5" id="KW-1185">Reference proteome</keyword>
<comment type="similarity">
    <text evidence="1">Belongs to the 'GDSL' lipolytic enzyme family.</text>
</comment>
<evidence type="ECO:0000256" key="2">
    <source>
        <dbReference type="ARBA" id="ARBA00022801"/>
    </source>
</evidence>